<sequence>MLEDFASLSKGSDSPAKVSRKQMLIGKREQNQDESLKAIGKNCDGDLEFLESDVKKSMVNGILIIEFSECIQQILFKGMETTVVLKLLVQNIGYAALFNRISSLWCPMKPFHLMDIENAIFLLNFQCIKDYNKTLSQGP</sequence>
<organism evidence="2 3">
    <name type="scientific">Gossypium stocksii</name>
    <dbReference type="NCBI Taxonomy" id="47602"/>
    <lineage>
        <taxon>Eukaryota</taxon>
        <taxon>Viridiplantae</taxon>
        <taxon>Streptophyta</taxon>
        <taxon>Embryophyta</taxon>
        <taxon>Tracheophyta</taxon>
        <taxon>Spermatophyta</taxon>
        <taxon>Magnoliopsida</taxon>
        <taxon>eudicotyledons</taxon>
        <taxon>Gunneridae</taxon>
        <taxon>Pentapetalae</taxon>
        <taxon>rosids</taxon>
        <taxon>malvids</taxon>
        <taxon>Malvales</taxon>
        <taxon>Malvaceae</taxon>
        <taxon>Malvoideae</taxon>
        <taxon>Gossypium</taxon>
    </lineage>
</organism>
<protein>
    <recommendedName>
        <fullName evidence="4">DUF4283 domain-containing protein</fullName>
    </recommendedName>
</protein>
<evidence type="ECO:0000256" key="1">
    <source>
        <dbReference type="SAM" id="MobiDB-lite"/>
    </source>
</evidence>
<proteinExistence type="predicted"/>
<dbReference type="OrthoDB" id="999037at2759"/>
<evidence type="ECO:0000313" key="3">
    <source>
        <dbReference type="Proteomes" id="UP000828251"/>
    </source>
</evidence>
<feature type="region of interest" description="Disordered" evidence="1">
    <location>
        <begin position="1"/>
        <end position="20"/>
    </location>
</feature>
<evidence type="ECO:0008006" key="4">
    <source>
        <dbReference type="Google" id="ProtNLM"/>
    </source>
</evidence>
<dbReference type="EMBL" id="JAIQCV010000012">
    <property type="protein sequence ID" value="KAH1038958.1"/>
    <property type="molecule type" value="Genomic_DNA"/>
</dbReference>
<keyword evidence="3" id="KW-1185">Reference proteome</keyword>
<comment type="caution">
    <text evidence="2">The sequence shown here is derived from an EMBL/GenBank/DDBJ whole genome shotgun (WGS) entry which is preliminary data.</text>
</comment>
<dbReference type="Proteomes" id="UP000828251">
    <property type="component" value="Unassembled WGS sequence"/>
</dbReference>
<evidence type="ECO:0000313" key="2">
    <source>
        <dbReference type="EMBL" id="KAH1038958.1"/>
    </source>
</evidence>
<name>A0A9D3UEL4_9ROSI</name>
<accession>A0A9D3UEL4</accession>
<dbReference type="AlphaFoldDB" id="A0A9D3UEL4"/>
<reference evidence="2 3" key="1">
    <citation type="journal article" date="2021" name="Plant Biotechnol. J.">
        <title>Multi-omics assisted identification of the key and species-specific regulatory components of drought-tolerant mechanisms in Gossypium stocksii.</title>
        <authorList>
            <person name="Yu D."/>
            <person name="Ke L."/>
            <person name="Zhang D."/>
            <person name="Wu Y."/>
            <person name="Sun Y."/>
            <person name="Mei J."/>
            <person name="Sun J."/>
            <person name="Sun Y."/>
        </authorList>
    </citation>
    <scope>NUCLEOTIDE SEQUENCE [LARGE SCALE GENOMIC DNA]</scope>
    <source>
        <strain evidence="3">cv. E1</strain>
        <tissue evidence="2">Leaf</tissue>
    </source>
</reference>
<gene>
    <name evidence="2" type="ORF">J1N35_040701</name>
</gene>